<protein>
    <recommendedName>
        <fullName evidence="9">Dynein assembly factor 3, axonemal</fullName>
    </recommendedName>
</protein>
<evidence type="ECO:0008006" key="9">
    <source>
        <dbReference type="Google" id="ProtNLM"/>
    </source>
</evidence>
<feature type="domain" description="Dynein assembly factor 3 C-terminal" evidence="6">
    <location>
        <begin position="135"/>
        <end position="420"/>
    </location>
</feature>
<evidence type="ECO:0000256" key="3">
    <source>
        <dbReference type="ARBA" id="ARBA00022794"/>
    </source>
</evidence>
<dbReference type="Proteomes" id="UP000801492">
    <property type="component" value="Unassembled WGS sequence"/>
</dbReference>
<accession>A0A8K0DK28</accession>
<keyword evidence="3" id="KW-0970">Cilium biogenesis/degradation</keyword>
<evidence type="ECO:0000259" key="6">
    <source>
        <dbReference type="Pfam" id="PF14740"/>
    </source>
</evidence>
<comment type="similarity">
    <text evidence="1">Belongs to the DNAAF3 family.</text>
</comment>
<evidence type="ECO:0000259" key="5">
    <source>
        <dbReference type="Pfam" id="PF14737"/>
    </source>
</evidence>
<dbReference type="Pfam" id="PF14737">
    <property type="entry name" value="DUF4470"/>
    <property type="match status" value="1"/>
</dbReference>
<dbReference type="PANTHER" id="PTHR22118">
    <property type="entry name" value="DYNEIN ASSEMBLY FACTOR 3, AXONEMAL"/>
    <property type="match status" value="1"/>
</dbReference>
<gene>
    <name evidence="7" type="ORF">ILUMI_01493</name>
</gene>
<name>A0A8K0DK28_IGNLU</name>
<dbReference type="PANTHER" id="PTHR22118:SF14">
    <property type="entry name" value="DYNEIN AXONEMAL ASSEMBLY FACTOR 3"/>
    <property type="match status" value="1"/>
</dbReference>
<evidence type="ECO:0000256" key="2">
    <source>
        <dbReference type="ARBA" id="ARBA00022490"/>
    </source>
</evidence>
<organism evidence="7 8">
    <name type="scientific">Ignelater luminosus</name>
    <name type="common">Cucubano</name>
    <name type="synonym">Pyrophorus luminosus</name>
    <dbReference type="NCBI Taxonomy" id="2038154"/>
    <lineage>
        <taxon>Eukaryota</taxon>
        <taxon>Metazoa</taxon>
        <taxon>Ecdysozoa</taxon>
        <taxon>Arthropoda</taxon>
        <taxon>Hexapoda</taxon>
        <taxon>Insecta</taxon>
        <taxon>Pterygota</taxon>
        <taxon>Neoptera</taxon>
        <taxon>Endopterygota</taxon>
        <taxon>Coleoptera</taxon>
        <taxon>Polyphaga</taxon>
        <taxon>Elateriformia</taxon>
        <taxon>Elateroidea</taxon>
        <taxon>Elateridae</taxon>
        <taxon>Agrypninae</taxon>
        <taxon>Pyrophorini</taxon>
        <taxon>Ignelater</taxon>
    </lineage>
</organism>
<dbReference type="Pfam" id="PF14740">
    <property type="entry name" value="DUF4471"/>
    <property type="match status" value="1"/>
</dbReference>
<sequence>MFWGLTPALDLQAELKENGKLPEEINILIVGGADCRHVLKTVAQRYRHENIKINFYIIEAVLESVAKQLLLLNVALQPEEELGLVQKTRYFMELYGNMLVRPAVAKYLKMRAYEFVEMITNLDYMKTIMPFINLDLKYRERDYLENVFKFWCSSDEFDVCDCWDRRMRKTLGIRYDTKMGAFEWDLHMRFHSVGGMQVCTQEYTHWRATGVAFVWLESEVSKSNRSFVSAVIPNGEKFAHCGYLGDMETGPFVTYGLDCEDPEYLRRSNGLNAHRATDVTERNLRQYFYEIQNNEEYVHQKISDINMGHATFVQTELKVIESKEVGEVKKKKSKKCVNLENVEINFMSTSNLKLFRHKENYHNFFNLIYFGSTYLKYFEGDVIEMIASEKGLLLIENQMFVLSHRDKQLEEFGKNMQEKLELIKSKVDIPFDVKKDVYAKFVLKGDF</sequence>
<dbReference type="GO" id="GO:0120293">
    <property type="term" value="C:dynein axonemal particle"/>
    <property type="evidence" value="ECO:0007669"/>
    <property type="project" value="UniProtKB-SubCell"/>
</dbReference>
<feature type="domain" description="DUF4470" evidence="5">
    <location>
        <begin position="2"/>
        <end position="100"/>
    </location>
</feature>
<evidence type="ECO:0000256" key="4">
    <source>
        <dbReference type="ARBA" id="ARBA00024190"/>
    </source>
</evidence>
<evidence type="ECO:0000313" key="8">
    <source>
        <dbReference type="Proteomes" id="UP000801492"/>
    </source>
</evidence>
<proteinExistence type="inferred from homology"/>
<dbReference type="EMBL" id="VTPC01000709">
    <property type="protein sequence ID" value="KAF2904687.1"/>
    <property type="molecule type" value="Genomic_DNA"/>
</dbReference>
<comment type="subcellular location">
    <subcellularLocation>
        <location evidence="4">Dynein axonemal particle</location>
    </subcellularLocation>
</comment>
<evidence type="ECO:0000256" key="1">
    <source>
        <dbReference type="ARBA" id="ARBA00010449"/>
    </source>
</evidence>
<reference evidence="7" key="1">
    <citation type="submission" date="2019-08" db="EMBL/GenBank/DDBJ databases">
        <title>The genome of the North American firefly Photinus pyralis.</title>
        <authorList>
            <consortium name="Photinus pyralis genome working group"/>
            <person name="Fallon T.R."/>
            <person name="Sander Lower S.E."/>
            <person name="Weng J.-K."/>
        </authorList>
    </citation>
    <scope>NUCLEOTIDE SEQUENCE</scope>
    <source>
        <strain evidence="7">TRF0915ILg1</strain>
        <tissue evidence="7">Whole body</tissue>
    </source>
</reference>
<dbReference type="InterPro" id="IPR028235">
    <property type="entry name" value="DNAAF3_C"/>
</dbReference>
<dbReference type="InterPro" id="IPR039304">
    <property type="entry name" value="DNAAF3"/>
</dbReference>
<dbReference type="AlphaFoldDB" id="A0A8K0DK28"/>
<dbReference type="GO" id="GO:0044458">
    <property type="term" value="P:motile cilium assembly"/>
    <property type="evidence" value="ECO:0007669"/>
    <property type="project" value="TreeGrafter"/>
</dbReference>
<dbReference type="GO" id="GO:0070286">
    <property type="term" value="P:axonemal dynein complex assembly"/>
    <property type="evidence" value="ECO:0007669"/>
    <property type="project" value="InterPro"/>
</dbReference>
<comment type="caution">
    <text evidence="7">The sequence shown here is derived from an EMBL/GenBank/DDBJ whole genome shotgun (WGS) entry which is preliminary data.</text>
</comment>
<dbReference type="InterPro" id="IPR027974">
    <property type="entry name" value="DUF4470"/>
</dbReference>
<keyword evidence="2" id="KW-0963">Cytoplasm</keyword>
<dbReference type="OrthoDB" id="538817at2759"/>
<evidence type="ECO:0000313" key="7">
    <source>
        <dbReference type="EMBL" id="KAF2904687.1"/>
    </source>
</evidence>
<keyword evidence="8" id="KW-1185">Reference proteome</keyword>